<evidence type="ECO:0000256" key="1">
    <source>
        <dbReference type="SAM" id="MobiDB-lite"/>
    </source>
</evidence>
<dbReference type="Gene3D" id="3.90.1570.10">
    <property type="entry name" value="tt1808, chain A"/>
    <property type="match status" value="1"/>
</dbReference>
<name>A0A2V3IFY2_9FLOR</name>
<gene>
    <name evidence="2" type="ORF">BWQ96_09291</name>
</gene>
<feature type="compositionally biased region" description="Basic residues" evidence="1">
    <location>
        <begin position="220"/>
        <end position="234"/>
    </location>
</feature>
<feature type="region of interest" description="Disordered" evidence="1">
    <location>
        <begin position="75"/>
        <end position="95"/>
    </location>
</feature>
<dbReference type="STRING" id="448386.A0A2V3IFY2"/>
<dbReference type="SUPFAM" id="SSF52980">
    <property type="entry name" value="Restriction endonuclease-like"/>
    <property type="match status" value="1"/>
</dbReference>
<feature type="compositionally biased region" description="Low complexity" evidence="1">
    <location>
        <begin position="303"/>
        <end position="331"/>
    </location>
</feature>
<organism evidence="2 3">
    <name type="scientific">Gracilariopsis chorda</name>
    <dbReference type="NCBI Taxonomy" id="448386"/>
    <lineage>
        <taxon>Eukaryota</taxon>
        <taxon>Rhodophyta</taxon>
        <taxon>Florideophyceae</taxon>
        <taxon>Rhodymeniophycidae</taxon>
        <taxon>Gracilariales</taxon>
        <taxon>Gracilariaceae</taxon>
        <taxon>Gracilariopsis</taxon>
    </lineage>
</organism>
<feature type="compositionally biased region" description="Basic and acidic residues" evidence="1">
    <location>
        <begin position="108"/>
        <end position="118"/>
    </location>
</feature>
<proteinExistence type="predicted"/>
<sequence length="342" mass="37857">MEDFDASSLHLRPCSLEDYFNIAAEDGVYDLIEGILVMKEMADQEHDRGAAFWAMTFNNEKPEKDKRVAMLNPSVEISSDSTGNSNKGSKKPTVLRPDMAIIKLPSDKQRRAAPKESQDIMFPKGYPPDLTLESTSCNPTKDLNTKPKMYLDSGAGSVHTLHRDKRGNGRNACYKIQKKENGQIVTETTPISNDPINDRDARKITSKQLMHPPSPDHNVRQNKAKQRAKTRVLRPKLNQAENRADGAENRANAEKNRADGAENRANAEKNRANAEKNRADAAEKRARELQKQLEALTGNPTESSAKYQSSLSASCGSRKGSASASSSGTSSPPRQRQKRPNE</sequence>
<dbReference type="EMBL" id="NBIV01000247">
    <property type="protein sequence ID" value="PXF40996.1"/>
    <property type="molecule type" value="Genomic_DNA"/>
</dbReference>
<feature type="region of interest" description="Disordered" evidence="1">
    <location>
        <begin position="207"/>
        <end position="342"/>
    </location>
</feature>
<evidence type="ECO:0000313" key="2">
    <source>
        <dbReference type="EMBL" id="PXF40996.1"/>
    </source>
</evidence>
<keyword evidence="3" id="KW-1185">Reference proteome</keyword>
<dbReference type="InterPro" id="IPR011335">
    <property type="entry name" value="Restrct_endonuc-II-like"/>
</dbReference>
<dbReference type="AlphaFoldDB" id="A0A2V3IFY2"/>
<dbReference type="GO" id="GO:0006281">
    <property type="term" value="P:DNA repair"/>
    <property type="evidence" value="ECO:0007669"/>
    <property type="project" value="UniProtKB-ARBA"/>
</dbReference>
<feature type="region of interest" description="Disordered" evidence="1">
    <location>
        <begin position="108"/>
        <end position="134"/>
    </location>
</feature>
<reference evidence="2 3" key="1">
    <citation type="journal article" date="2018" name="Mol. Biol. Evol.">
        <title>Analysis of the draft genome of the red seaweed Gracilariopsis chorda provides insights into genome size evolution in Rhodophyta.</title>
        <authorList>
            <person name="Lee J."/>
            <person name="Yang E.C."/>
            <person name="Graf L."/>
            <person name="Yang J.H."/>
            <person name="Qiu H."/>
            <person name="Zel Zion U."/>
            <person name="Chan C.X."/>
            <person name="Stephens T.G."/>
            <person name="Weber A.P.M."/>
            <person name="Boo G.H."/>
            <person name="Boo S.M."/>
            <person name="Kim K.M."/>
            <person name="Shin Y."/>
            <person name="Jung M."/>
            <person name="Lee S.J."/>
            <person name="Yim H.S."/>
            <person name="Lee J.H."/>
            <person name="Bhattacharya D."/>
            <person name="Yoon H.S."/>
        </authorList>
    </citation>
    <scope>NUCLEOTIDE SEQUENCE [LARGE SCALE GENOMIC DNA]</scope>
    <source>
        <strain evidence="2 3">SKKU-2015</strain>
        <tissue evidence="2">Whole body</tissue>
    </source>
</reference>
<protein>
    <submittedName>
        <fullName evidence="2">Uncharacterized protein</fullName>
    </submittedName>
</protein>
<comment type="caution">
    <text evidence="2">The sequence shown here is derived from an EMBL/GenBank/DDBJ whole genome shotgun (WGS) entry which is preliminary data.</text>
</comment>
<accession>A0A2V3IFY2</accession>
<feature type="compositionally biased region" description="Basic and acidic residues" evidence="1">
    <location>
        <begin position="242"/>
        <end position="291"/>
    </location>
</feature>
<feature type="compositionally biased region" description="Polar residues" evidence="1">
    <location>
        <begin position="75"/>
        <end position="87"/>
    </location>
</feature>
<evidence type="ECO:0000313" key="3">
    <source>
        <dbReference type="Proteomes" id="UP000247409"/>
    </source>
</evidence>
<dbReference type="InterPro" id="IPR012296">
    <property type="entry name" value="Nuclease_put_TT1808"/>
</dbReference>
<dbReference type="Proteomes" id="UP000247409">
    <property type="component" value="Unassembled WGS sequence"/>
</dbReference>